<reference evidence="1" key="1">
    <citation type="submission" date="2022-10" db="EMBL/GenBank/DDBJ databases">
        <title>Culturing micro-colonial fungi from biological soil crusts in the Mojave desert and describing Neophaeococcomyces mojavensis, and introducing the new genera and species Taxawa tesnikishii.</title>
        <authorList>
            <person name="Kurbessoian T."/>
            <person name="Stajich J.E."/>
        </authorList>
    </citation>
    <scope>NUCLEOTIDE SEQUENCE</scope>
    <source>
        <strain evidence="1">JES_115</strain>
    </source>
</reference>
<dbReference type="EMBL" id="JAPDRP010000017">
    <property type="protein sequence ID" value="KAJ9640287.1"/>
    <property type="molecule type" value="Genomic_DNA"/>
</dbReference>
<protein>
    <submittedName>
        <fullName evidence="1">Uncharacterized protein</fullName>
    </submittedName>
</protein>
<accession>A0ACC2YYA9</accession>
<sequence length="430" mass="45752">MAPALAPAIANGYSAASTDGGHGIGVSASTWALLSPGNVDLHLLVDFASRSLHDMTVLGKAVTESFYGTAPQYSYWNGCSTGGRQGLMEAQRYANDYDGILATAPATNWHKFVTADIWPQVVMHELGVYPDQCEFNAITAAAIEACDPLDGVTDSIIAATGLCNFDPHTLVGQPFTCDTDGTQRTYSSAAATIALETWDGAHTGNGTRLWYGLAPGSPLNALANTNRTSNGTSYGVPFAISDEWIRLFVVKDPAFSTANLTTAAFESIFRQSVQEYASIIGTDDPDLSAFRDAGGKMITWHGLADPLIPPNGTVDYYNRVIATDPQVPDYYRMFLAPGVGHCSGGSGPYPENALGALVDWVEKGIAPEELAATSPVVNGTLAKWFYLAVEVLAARVLDRPSDKLEQGQVRKSVATLLWLFLVVRSVPSGG</sequence>
<organism evidence="1 2">
    <name type="scientific">Coniosporium tulheliwenetii</name>
    <dbReference type="NCBI Taxonomy" id="3383036"/>
    <lineage>
        <taxon>Eukaryota</taxon>
        <taxon>Fungi</taxon>
        <taxon>Dikarya</taxon>
        <taxon>Ascomycota</taxon>
        <taxon>Pezizomycotina</taxon>
        <taxon>Dothideomycetes</taxon>
        <taxon>Dothideomycetes incertae sedis</taxon>
        <taxon>Coniosporium</taxon>
    </lineage>
</organism>
<proteinExistence type="predicted"/>
<keyword evidence="2" id="KW-1185">Reference proteome</keyword>
<gene>
    <name evidence="1" type="ORF">H2199_005826</name>
</gene>
<evidence type="ECO:0000313" key="1">
    <source>
        <dbReference type="EMBL" id="KAJ9640287.1"/>
    </source>
</evidence>
<dbReference type="Proteomes" id="UP001172680">
    <property type="component" value="Unassembled WGS sequence"/>
</dbReference>
<evidence type="ECO:0000313" key="2">
    <source>
        <dbReference type="Proteomes" id="UP001172680"/>
    </source>
</evidence>
<name>A0ACC2YYA9_9PEZI</name>
<comment type="caution">
    <text evidence="1">The sequence shown here is derived from an EMBL/GenBank/DDBJ whole genome shotgun (WGS) entry which is preliminary data.</text>
</comment>